<feature type="transmembrane region" description="Helical" evidence="1">
    <location>
        <begin position="334"/>
        <end position="353"/>
    </location>
</feature>
<dbReference type="Pfam" id="PF00873">
    <property type="entry name" value="ACR_tran"/>
    <property type="match status" value="1"/>
</dbReference>
<dbReference type="PANTHER" id="PTHR32063">
    <property type="match status" value="1"/>
</dbReference>
<dbReference type="EMBL" id="BAAFGK010000004">
    <property type="protein sequence ID" value="GAB0057362.1"/>
    <property type="molecule type" value="Genomic_DNA"/>
</dbReference>
<dbReference type="SUPFAM" id="SSF82714">
    <property type="entry name" value="Multidrug efflux transporter AcrB TolC docking domain, DN and DC subdomains"/>
    <property type="match status" value="2"/>
</dbReference>
<dbReference type="Gene3D" id="3.30.70.1430">
    <property type="entry name" value="Multidrug efflux transporter AcrB pore domain"/>
    <property type="match status" value="2"/>
</dbReference>
<name>A0ABQ0C903_9PROT</name>
<keyword evidence="1" id="KW-0812">Transmembrane</keyword>
<dbReference type="Proteomes" id="UP001628193">
    <property type="component" value="Unassembled WGS sequence"/>
</dbReference>
<feature type="transmembrane region" description="Helical" evidence="1">
    <location>
        <begin position="530"/>
        <end position="547"/>
    </location>
</feature>
<dbReference type="SUPFAM" id="SSF82866">
    <property type="entry name" value="Multidrug efflux transporter AcrB transmembrane domain"/>
    <property type="match status" value="2"/>
</dbReference>
<accession>A0ABQ0C903</accession>
<evidence type="ECO:0000256" key="1">
    <source>
        <dbReference type="SAM" id="Phobius"/>
    </source>
</evidence>
<dbReference type="PRINTS" id="PR00702">
    <property type="entry name" value="ACRIFLAVINRP"/>
</dbReference>
<dbReference type="Gene3D" id="1.20.1640.10">
    <property type="entry name" value="Multidrug efflux transporter AcrB transmembrane domain"/>
    <property type="match status" value="2"/>
</dbReference>
<keyword evidence="3" id="KW-1185">Reference proteome</keyword>
<feature type="transmembrane region" description="Helical" evidence="1">
    <location>
        <begin position="384"/>
        <end position="405"/>
    </location>
</feature>
<reference evidence="2 3" key="2">
    <citation type="submission" date="2024-09" db="EMBL/GenBank/DDBJ databases">
        <title>Draft genome sequence of Candidatus Magnetaquicoccaceae bacterium FCR-1.</title>
        <authorList>
            <person name="Shimoshige H."/>
            <person name="Shimamura S."/>
            <person name="Taoka A."/>
            <person name="Kobayashi H."/>
            <person name="Maekawa T."/>
        </authorList>
    </citation>
    <scope>NUCLEOTIDE SEQUENCE [LARGE SCALE GENOMIC DNA]</scope>
    <source>
        <strain evidence="2 3">FCR-1</strain>
    </source>
</reference>
<dbReference type="InterPro" id="IPR027463">
    <property type="entry name" value="AcrB_DN_DC_subdom"/>
</dbReference>
<feature type="transmembrane region" description="Helical" evidence="1">
    <location>
        <begin position="432"/>
        <end position="452"/>
    </location>
</feature>
<dbReference type="SUPFAM" id="SSF82693">
    <property type="entry name" value="Multidrug efflux transporter AcrB pore domain, PN1, PN2, PC1 and PC2 subdomains"/>
    <property type="match status" value="4"/>
</dbReference>
<feature type="transmembrane region" description="Helical" evidence="1">
    <location>
        <begin position="464"/>
        <end position="487"/>
    </location>
</feature>
<evidence type="ECO:0000313" key="3">
    <source>
        <dbReference type="Proteomes" id="UP001628193"/>
    </source>
</evidence>
<dbReference type="Gene3D" id="3.30.2090.10">
    <property type="entry name" value="Multidrug efflux transporter AcrB TolC docking domain, DN and DC subdomains"/>
    <property type="match status" value="2"/>
</dbReference>
<dbReference type="RefSeq" id="WP_420905054.1">
    <property type="nucleotide sequence ID" value="NZ_BAAFGK010000004.1"/>
</dbReference>
<feature type="transmembrane region" description="Helical" evidence="1">
    <location>
        <begin position="360"/>
        <end position="378"/>
    </location>
</feature>
<organism evidence="2 3">
    <name type="scientific">Candidatus Magnetaquiglobus chichijimensis</name>
    <dbReference type="NCBI Taxonomy" id="3141448"/>
    <lineage>
        <taxon>Bacteria</taxon>
        <taxon>Pseudomonadati</taxon>
        <taxon>Pseudomonadota</taxon>
        <taxon>Magnetococcia</taxon>
        <taxon>Magnetococcales</taxon>
        <taxon>Candidatus Magnetaquicoccaceae</taxon>
        <taxon>Candidatus Magnetaquiglobus</taxon>
    </lineage>
</organism>
<feature type="transmembrane region" description="Helical" evidence="1">
    <location>
        <begin position="988"/>
        <end position="1014"/>
    </location>
</feature>
<reference evidence="2 3" key="1">
    <citation type="submission" date="2024-05" db="EMBL/GenBank/DDBJ databases">
        <authorList>
            <consortium name="Candidatus Magnetaquicoccaceae bacterium FCR-1 genome sequencing consortium"/>
            <person name="Shimoshige H."/>
            <person name="Shimamura S."/>
            <person name="Taoka A."/>
            <person name="Kobayashi H."/>
            <person name="Maekawa T."/>
        </authorList>
    </citation>
    <scope>NUCLEOTIDE SEQUENCE [LARGE SCALE GENOMIC DNA]</scope>
    <source>
        <strain evidence="2 3">FCR-1</strain>
    </source>
</reference>
<dbReference type="InterPro" id="IPR001036">
    <property type="entry name" value="Acrflvin-R"/>
</dbReference>
<sequence length="1029" mass="111784">MNITGFFVHRPVTTVLTMAGLFLFGILGYQQLPVSALPTVDYPTLQVSAALTGASPETMANSVALPLEKEFSTIAGLESMTSSSGLGSTQISLQFALDRDIDSVAQDVQAAISSAQRRLPNNLTTPPYYRKVNPADLPIFYLALTSETLPLTEVSEFADTTLSQRISTLPGVAQVSIYGKQNPSVRVRLDPRALAVNGLAIDDVETAIQQNNPNVPTGYLLSANRMISLETPERLPSAKSYRSIVVAQKNGAPLHLHEIARVTDAPENELAAAWFNNVRGVVLAIQRQPGSNTIAVADSIRDLVPTLRQQLPAATAVEVLYDRSQSIRESVRDVQLTLLFSLFLVILVIYLFLGNASATLIPSLALPISLVGVFPIMLQLNMSINIISLMALTLSVGFVVDDAIVMLENISRHMEEEGLSPWQATLIGGKQIAFTILSMTLSLAAVFIPVLFMGGILGRLLHEFAIAIMASVILSGLVSLSLTPMLCSRLLKPHQTATRPNRLIRASEAGFLALRNGYARSLDWCLAHRRIVLILFIFMAAWSVQVGRDMPKGFMPSEDTGQLLCFTETEQEIGFEAMMERQKKVAEIIGSDPGVSIAMSFIGGGASASALNNGRVFVRLKPHEERPHADEIVKRLRPKLAQVPGIKAFIQNLPVIRVGTQLTKSQYQFTLQGTDTGELYAWAEKVEKTLRDLPGFQNVTSDMQLAKTQAMVEIDRDKAATLGITPEKLEKTLYAAFGPKQISTIYAPSNQYALLLELDEQYRTDPSVLGLLHVRGANNTLIPLESIARISRSVGPATINHRGQMPSVTLSFDLAQEVSLGQAIEAINQARAKMGMPDTIASNYQGSAQVFQSSLAGMGWLLGLAVLVIYLVLGMLYESYIHPLTILSGLPAAGLGALLTLKLFGMELNLYGFVGLIMLIGIVKKNAIMMIDFAVESRRKGNDDALAAIREACLVRFRPIMMTTMAALVGTLPIALGMGAGGEARQPLGLAVVGGLLLSQWLTLYITPVIYLYLEKARIRLDPKEIREG</sequence>
<feature type="transmembrane region" description="Helical" evidence="1">
    <location>
        <begin position="884"/>
        <end position="904"/>
    </location>
</feature>
<dbReference type="Gene3D" id="3.30.70.1440">
    <property type="entry name" value="Multidrug efflux transporter AcrB pore domain"/>
    <property type="match status" value="1"/>
</dbReference>
<protein>
    <submittedName>
        <fullName evidence="2">Multidrug resistance protein MdtB</fullName>
    </submittedName>
</protein>
<feature type="transmembrane region" description="Helical" evidence="1">
    <location>
        <begin position="857"/>
        <end position="877"/>
    </location>
</feature>
<keyword evidence="1" id="KW-0472">Membrane</keyword>
<comment type="caution">
    <text evidence="2">The sequence shown here is derived from an EMBL/GenBank/DDBJ whole genome shotgun (WGS) entry which is preliminary data.</text>
</comment>
<proteinExistence type="predicted"/>
<feature type="transmembrane region" description="Helical" evidence="1">
    <location>
        <begin position="12"/>
        <end position="29"/>
    </location>
</feature>
<gene>
    <name evidence="2" type="primary">mdtB_2</name>
    <name evidence="2" type="ORF">SIID45300_01689</name>
</gene>
<dbReference type="Gene3D" id="3.30.70.1320">
    <property type="entry name" value="Multidrug efflux transporter AcrB pore domain like"/>
    <property type="match status" value="1"/>
</dbReference>
<evidence type="ECO:0000313" key="2">
    <source>
        <dbReference type="EMBL" id="GAB0057362.1"/>
    </source>
</evidence>
<feature type="transmembrane region" description="Helical" evidence="1">
    <location>
        <begin position="910"/>
        <end position="931"/>
    </location>
</feature>
<feature type="transmembrane region" description="Helical" evidence="1">
    <location>
        <begin position="960"/>
        <end position="982"/>
    </location>
</feature>
<dbReference type="PANTHER" id="PTHR32063:SF21">
    <property type="entry name" value="MULTIDRUG RESISTANCE PROTEIN MDTB"/>
    <property type="match status" value="1"/>
</dbReference>
<keyword evidence="1" id="KW-1133">Transmembrane helix</keyword>